<evidence type="ECO:0000256" key="6">
    <source>
        <dbReference type="ARBA" id="ARBA00022824"/>
    </source>
</evidence>
<dbReference type="InterPro" id="IPR038253">
    <property type="entry name" value="SRP68_N_sf"/>
</dbReference>
<evidence type="ECO:0000256" key="5">
    <source>
        <dbReference type="ARBA" id="ARBA00022490"/>
    </source>
</evidence>
<dbReference type="GO" id="GO:0005829">
    <property type="term" value="C:cytosol"/>
    <property type="evidence" value="ECO:0007669"/>
    <property type="project" value="UniProtKB-ARBA"/>
</dbReference>
<dbReference type="Pfam" id="PF16969">
    <property type="entry name" value="SRP68"/>
    <property type="match status" value="1"/>
</dbReference>
<dbReference type="InterPro" id="IPR034652">
    <property type="entry name" value="SRP68-RBD"/>
</dbReference>
<dbReference type="Proteomes" id="UP000786811">
    <property type="component" value="Unassembled WGS sequence"/>
</dbReference>
<dbReference type="InterPro" id="IPR026258">
    <property type="entry name" value="SRP68"/>
</dbReference>
<evidence type="ECO:0000313" key="13">
    <source>
        <dbReference type="EMBL" id="CAG5101149.1"/>
    </source>
</evidence>
<keyword evidence="8 12" id="KW-0733">Signal recognition particle</keyword>
<comment type="similarity">
    <text evidence="4 12">Belongs to the SRP68 family.</text>
</comment>
<dbReference type="GO" id="GO:0030942">
    <property type="term" value="F:endoplasmic reticulum signal peptide binding"/>
    <property type="evidence" value="ECO:0007669"/>
    <property type="project" value="InterPro"/>
</dbReference>
<proteinExistence type="inferred from homology"/>
<comment type="caution">
    <text evidence="13">The sequence shown here is derived from an EMBL/GenBank/DDBJ whole genome shotgun (WGS) entry which is preliminary data.</text>
</comment>
<comment type="subcellular location">
    <subcellularLocation>
        <location evidence="2 12">Cytoplasm</location>
    </subcellularLocation>
    <subcellularLocation>
        <location evidence="1">Endoplasmic reticulum</location>
    </subcellularLocation>
    <subcellularLocation>
        <location evidence="3">Nucleus</location>
        <location evidence="3">Nucleolus</location>
    </subcellularLocation>
</comment>
<keyword evidence="10 12" id="KW-0687">Ribonucleoprotein</keyword>
<dbReference type="FunFam" id="1.10.3450.40:FF:000001">
    <property type="entry name" value="Signal recognition particle subunit SRP68"/>
    <property type="match status" value="1"/>
</dbReference>
<name>A0A8J2HJH6_COTCN</name>
<dbReference type="CDD" id="cd15481">
    <property type="entry name" value="SRP68-RBD"/>
    <property type="match status" value="1"/>
</dbReference>
<evidence type="ECO:0000256" key="7">
    <source>
        <dbReference type="ARBA" id="ARBA00022884"/>
    </source>
</evidence>
<sequence length="572" mass="65555">MVVVEKNPDFENNMSENEGVTPKEQRVYSLEILKIIKDAQQQHGLRHGDYQRYRGYCSRRLRRLRKVLKVPQGDRRHFKRKDVTAAIVTDDKFLQVPLTMAERAWSYALQLRIESNTELRKKFHLISRLRKAATYALQLQELIENVNCDARTKLEAQAYVAWMQGSLQFELQLWKEAMTNLKKAQVVYGELASALPESEQTIYKARVEELAPSLRYCAYNVGDESAIDDLMQMRGQLSSDLIMNLDTLIAQTQVKQANVEETTWRGKSCGVVPSRATGLLIADSQLNQTLAKAPNHEAKIELLEAHLIDCKDVLAFIRDHFKNELKNKDEKSPAQHLVAYLQYIKLSRTLERNLALVKIAEASEKAKPQDIVRLFEAVLHNLLEMSQLLDDDEEYVREQEAKTKGYRAFRCFYMAQSMANLQMWREAVALYQRSLHHAQDALKDSKYLPEDLKSELAKLESSVEGAQCAVHAHSILQDEKEETGAVKQTKSKKPLCERLHEYREDPSLLSKQPNVFNLPPPMKSIPCKPLFFDLAFNMVEFPDLSDKLGDQGKKSQAGLTGFVKGLWGWGNK</sequence>
<evidence type="ECO:0000256" key="9">
    <source>
        <dbReference type="ARBA" id="ARBA00023242"/>
    </source>
</evidence>
<dbReference type="GO" id="GO:0005783">
    <property type="term" value="C:endoplasmic reticulum"/>
    <property type="evidence" value="ECO:0007669"/>
    <property type="project" value="UniProtKB-SubCell"/>
</dbReference>
<dbReference type="AlphaFoldDB" id="A0A8J2HJH6"/>
<dbReference type="OrthoDB" id="10255118at2759"/>
<accession>A0A8J2HJH6</accession>
<dbReference type="GO" id="GO:0006614">
    <property type="term" value="P:SRP-dependent cotranslational protein targeting to membrane"/>
    <property type="evidence" value="ECO:0007669"/>
    <property type="project" value="InterPro"/>
</dbReference>
<evidence type="ECO:0000313" key="14">
    <source>
        <dbReference type="Proteomes" id="UP000786811"/>
    </source>
</evidence>
<keyword evidence="5 12" id="KW-0963">Cytoplasm</keyword>
<reference evidence="13" key="1">
    <citation type="submission" date="2021-04" db="EMBL/GenBank/DDBJ databases">
        <authorList>
            <person name="Chebbi M.A.C M."/>
        </authorList>
    </citation>
    <scope>NUCLEOTIDE SEQUENCE</scope>
</reference>
<dbReference type="Gene3D" id="1.10.3450.40">
    <property type="entry name" value="Signal recognition particle, SRP68 subunit, RNA-binding domain"/>
    <property type="match status" value="1"/>
</dbReference>
<keyword evidence="9" id="KW-0539">Nucleus</keyword>
<comment type="function">
    <text evidence="12">Component of the signal recognition particle (SRP) complex, a ribonucleoprotein complex that mediates the cotranslational targeting of secretory and membrane proteins to the endoplasmic reticulum (ER). The SRP complex interacts with the signal sequence in nascent secretory and membrane proteins and directs them to the membrane of the ER.</text>
</comment>
<gene>
    <name evidence="13" type="ORF">HICCMSTLAB_LOCUS10222</name>
</gene>
<dbReference type="GO" id="GO:0008312">
    <property type="term" value="F:7S RNA binding"/>
    <property type="evidence" value="ECO:0007669"/>
    <property type="project" value="InterPro"/>
</dbReference>
<dbReference type="GO" id="GO:0005730">
    <property type="term" value="C:nucleolus"/>
    <property type="evidence" value="ECO:0007669"/>
    <property type="project" value="UniProtKB-SubCell"/>
</dbReference>
<dbReference type="PANTHER" id="PTHR12860">
    <property type="entry name" value="SIGNAL RECOGNITION PARTICLE 68 KDA PROTEIN"/>
    <property type="match status" value="1"/>
</dbReference>
<dbReference type="PIRSF" id="PIRSF038995">
    <property type="entry name" value="SRP68"/>
    <property type="match status" value="1"/>
</dbReference>
<evidence type="ECO:0000256" key="3">
    <source>
        <dbReference type="ARBA" id="ARBA00004604"/>
    </source>
</evidence>
<evidence type="ECO:0000256" key="4">
    <source>
        <dbReference type="ARBA" id="ARBA00009352"/>
    </source>
</evidence>
<keyword evidence="7 12" id="KW-0694">RNA-binding</keyword>
<keyword evidence="14" id="KW-1185">Reference proteome</keyword>
<dbReference type="PANTHER" id="PTHR12860:SF0">
    <property type="entry name" value="SIGNAL RECOGNITION PARTICLE SUBUNIT SRP68"/>
    <property type="match status" value="1"/>
</dbReference>
<dbReference type="EMBL" id="CAJNRD030001122">
    <property type="protein sequence ID" value="CAG5101149.1"/>
    <property type="molecule type" value="Genomic_DNA"/>
</dbReference>
<keyword evidence="6" id="KW-0256">Endoplasmic reticulum</keyword>
<protein>
    <recommendedName>
        <fullName evidence="11 12">Signal recognition particle subunit SRP68</fullName>
        <shortName evidence="12">SRP68</shortName>
    </recommendedName>
</protein>
<evidence type="ECO:0000256" key="11">
    <source>
        <dbReference type="ARBA" id="ARBA00029498"/>
    </source>
</evidence>
<evidence type="ECO:0000256" key="8">
    <source>
        <dbReference type="ARBA" id="ARBA00023135"/>
    </source>
</evidence>
<evidence type="ECO:0000256" key="10">
    <source>
        <dbReference type="ARBA" id="ARBA00023274"/>
    </source>
</evidence>
<organism evidence="13 14">
    <name type="scientific">Cotesia congregata</name>
    <name type="common">Parasitoid wasp</name>
    <name type="synonym">Apanteles congregatus</name>
    <dbReference type="NCBI Taxonomy" id="51543"/>
    <lineage>
        <taxon>Eukaryota</taxon>
        <taxon>Metazoa</taxon>
        <taxon>Ecdysozoa</taxon>
        <taxon>Arthropoda</taxon>
        <taxon>Hexapoda</taxon>
        <taxon>Insecta</taxon>
        <taxon>Pterygota</taxon>
        <taxon>Neoptera</taxon>
        <taxon>Endopterygota</taxon>
        <taxon>Hymenoptera</taxon>
        <taxon>Apocrita</taxon>
        <taxon>Ichneumonoidea</taxon>
        <taxon>Braconidae</taxon>
        <taxon>Microgastrinae</taxon>
        <taxon>Cotesia</taxon>
    </lineage>
</organism>
<evidence type="ECO:0000256" key="1">
    <source>
        <dbReference type="ARBA" id="ARBA00004240"/>
    </source>
</evidence>
<dbReference type="GO" id="GO:0005047">
    <property type="term" value="F:signal recognition particle binding"/>
    <property type="evidence" value="ECO:0007669"/>
    <property type="project" value="InterPro"/>
</dbReference>
<evidence type="ECO:0000256" key="2">
    <source>
        <dbReference type="ARBA" id="ARBA00004496"/>
    </source>
</evidence>
<dbReference type="GO" id="GO:0005786">
    <property type="term" value="C:signal recognition particle, endoplasmic reticulum targeting"/>
    <property type="evidence" value="ECO:0007669"/>
    <property type="project" value="UniProtKB-KW"/>
</dbReference>
<evidence type="ECO:0000256" key="12">
    <source>
        <dbReference type="PIRNR" id="PIRNR038995"/>
    </source>
</evidence>